<gene>
    <name evidence="2" type="ORF">B5V51_6271</name>
</gene>
<dbReference type="GO" id="GO:0032991">
    <property type="term" value="C:protein-containing complex"/>
    <property type="evidence" value="ECO:0007669"/>
    <property type="project" value="UniProtKB-ARBA"/>
</dbReference>
<sequence length="167" mass="18304">MPLTRARSLSVASVIADDTFAGPRQLPLLEVDDNLSFFSSNAAAQYLFPVVDVTDHGECQQTQEWEATRLHPAVSAVLTSKTVASDLKQVLQALLSTVNGTLEKHKYILGDKLSPADISIWSTLYPLYHKDELKQAYIADCAHILRCNDFIGIPIQIESKIEGCCGG</sequence>
<dbReference type="STRING" id="7102.A0A2A4J6N7"/>
<reference evidence="2" key="1">
    <citation type="submission" date="2017-09" db="EMBL/GenBank/DDBJ databases">
        <title>Contemporary evolution of a Lepidopteran species, Heliothis virescens, in response to modern agricultural practices.</title>
        <authorList>
            <person name="Fritz M.L."/>
            <person name="Deyonke A.M."/>
            <person name="Papanicolaou A."/>
            <person name="Micinski S."/>
            <person name="Westbrook J."/>
            <person name="Gould F."/>
        </authorList>
    </citation>
    <scope>NUCLEOTIDE SEQUENCE [LARGE SCALE GENOMIC DNA]</scope>
    <source>
        <strain evidence="2">HvINT-</strain>
        <tissue evidence="2">Whole body</tissue>
    </source>
</reference>
<comment type="caution">
    <text evidence="2">The sequence shown here is derived from an EMBL/GenBank/DDBJ whole genome shotgun (WGS) entry which is preliminary data.</text>
</comment>
<name>A0A2A4J6N7_HELVI</name>
<dbReference type="Gene3D" id="1.20.1050.10">
    <property type="match status" value="1"/>
</dbReference>
<evidence type="ECO:0000259" key="1">
    <source>
        <dbReference type="Pfam" id="PF21972"/>
    </source>
</evidence>
<organism evidence="2">
    <name type="scientific">Heliothis virescens</name>
    <name type="common">Tobacco budworm moth</name>
    <dbReference type="NCBI Taxonomy" id="7102"/>
    <lineage>
        <taxon>Eukaryota</taxon>
        <taxon>Metazoa</taxon>
        <taxon>Ecdysozoa</taxon>
        <taxon>Arthropoda</taxon>
        <taxon>Hexapoda</taxon>
        <taxon>Insecta</taxon>
        <taxon>Pterygota</taxon>
        <taxon>Neoptera</taxon>
        <taxon>Endopterygota</taxon>
        <taxon>Lepidoptera</taxon>
        <taxon>Glossata</taxon>
        <taxon>Ditrysia</taxon>
        <taxon>Noctuoidea</taxon>
        <taxon>Noctuidae</taxon>
        <taxon>Heliothinae</taxon>
        <taxon>Heliothis</taxon>
    </lineage>
</organism>
<dbReference type="InterPro" id="IPR053836">
    <property type="entry name" value="Arc1-like_N"/>
</dbReference>
<dbReference type="Pfam" id="PF21972">
    <property type="entry name" value="Arc1p_N_like"/>
    <property type="match status" value="1"/>
</dbReference>
<feature type="domain" description="Nuclear-export cofactor Arc1-like N-terminal" evidence="1">
    <location>
        <begin position="91"/>
        <end position="151"/>
    </location>
</feature>
<dbReference type="AlphaFoldDB" id="A0A2A4J6N7"/>
<protein>
    <recommendedName>
        <fullName evidence="1">Nuclear-export cofactor Arc1-like N-terminal domain-containing protein</fullName>
    </recommendedName>
</protein>
<proteinExistence type="predicted"/>
<dbReference type="InterPro" id="IPR036282">
    <property type="entry name" value="Glutathione-S-Trfase_C_sf"/>
</dbReference>
<dbReference type="EMBL" id="NWSH01002788">
    <property type="protein sequence ID" value="PCG67529.1"/>
    <property type="molecule type" value="Genomic_DNA"/>
</dbReference>
<accession>A0A2A4J6N7</accession>
<evidence type="ECO:0000313" key="2">
    <source>
        <dbReference type="EMBL" id="PCG67529.1"/>
    </source>
</evidence>
<dbReference type="SUPFAM" id="SSF47616">
    <property type="entry name" value="GST C-terminal domain-like"/>
    <property type="match status" value="1"/>
</dbReference>